<dbReference type="Proteomes" id="UP001597156">
    <property type="component" value="Unassembled WGS sequence"/>
</dbReference>
<comment type="caution">
    <text evidence="2">The sequence shown here is derived from an EMBL/GenBank/DDBJ whole genome shotgun (WGS) entry which is preliminary data.</text>
</comment>
<dbReference type="EMBL" id="JBHTLH010000038">
    <property type="protein sequence ID" value="MFD1125760.1"/>
    <property type="molecule type" value="Genomic_DNA"/>
</dbReference>
<name>A0ABW3PUY7_9LACO</name>
<evidence type="ECO:0000313" key="3">
    <source>
        <dbReference type="Proteomes" id="UP001597156"/>
    </source>
</evidence>
<evidence type="ECO:0000313" key="2">
    <source>
        <dbReference type="EMBL" id="MFD1125760.1"/>
    </source>
</evidence>
<keyword evidence="1" id="KW-0812">Transmembrane</keyword>
<keyword evidence="3" id="KW-1185">Reference proteome</keyword>
<accession>A0ABW3PUY7</accession>
<organism evidence="2 3">
    <name type="scientific">Lentilactobacillus raoultii</name>
    <dbReference type="NCBI Taxonomy" id="1987503"/>
    <lineage>
        <taxon>Bacteria</taxon>
        <taxon>Bacillati</taxon>
        <taxon>Bacillota</taxon>
        <taxon>Bacilli</taxon>
        <taxon>Lactobacillales</taxon>
        <taxon>Lactobacillaceae</taxon>
        <taxon>Lentilactobacillus</taxon>
    </lineage>
</organism>
<feature type="transmembrane region" description="Helical" evidence="1">
    <location>
        <begin position="12"/>
        <end position="31"/>
    </location>
</feature>
<sequence length="84" mass="9691">MSVIKKRLLTYFTKSVPFAGLVISVLAYIYFVLINHQTSPGALFYVSIPFDVGVLIALPFWGWLFWVWIHKNKTDANQKVKKSQ</sequence>
<proteinExistence type="predicted"/>
<keyword evidence="1" id="KW-1133">Transmembrane helix</keyword>
<evidence type="ECO:0000256" key="1">
    <source>
        <dbReference type="SAM" id="Phobius"/>
    </source>
</evidence>
<keyword evidence="1" id="KW-0472">Membrane</keyword>
<dbReference type="RefSeq" id="WP_121979300.1">
    <property type="nucleotide sequence ID" value="NZ_JBHTLH010000038.1"/>
</dbReference>
<gene>
    <name evidence="2" type="ORF">ACFQ22_10405</name>
</gene>
<reference evidence="3" key="1">
    <citation type="journal article" date="2019" name="Int. J. Syst. Evol. Microbiol.">
        <title>The Global Catalogue of Microorganisms (GCM) 10K type strain sequencing project: providing services to taxonomists for standard genome sequencing and annotation.</title>
        <authorList>
            <consortium name="The Broad Institute Genomics Platform"/>
            <consortium name="The Broad Institute Genome Sequencing Center for Infectious Disease"/>
            <person name="Wu L."/>
            <person name="Ma J."/>
        </authorList>
    </citation>
    <scope>NUCLEOTIDE SEQUENCE [LARGE SCALE GENOMIC DNA]</scope>
    <source>
        <strain evidence="3">CCUG 71848</strain>
    </source>
</reference>
<protein>
    <submittedName>
        <fullName evidence="2">Uncharacterized protein</fullName>
    </submittedName>
</protein>
<feature type="transmembrane region" description="Helical" evidence="1">
    <location>
        <begin position="43"/>
        <end position="69"/>
    </location>
</feature>